<dbReference type="Proteomes" id="UP000077667">
    <property type="component" value="Chromosome"/>
</dbReference>
<evidence type="ECO:0000313" key="3">
    <source>
        <dbReference type="Proteomes" id="UP000077667"/>
    </source>
</evidence>
<dbReference type="AlphaFoldDB" id="A0A1A9I5A0"/>
<feature type="transmembrane region" description="Helical" evidence="1">
    <location>
        <begin position="35"/>
        <end position="54"/>
    </location>
</feature>
<keyword evidence="1" id="KW-1133">Transmembrane helix</keyword>
<accession>A0A1A9I5A0</accession>
<reference evidence="2 3" key="1">
    <citation type="submission" date="2016-05" db="EMBL/GenBank/DDBJ databases">
        <title>Niabella ginsenosidivorans BS26 whole genome sequencing.</title>
        <authorList>
            <person name="Im W.T."/>
            <person name="Siddiqi M.Z."/>
        </authorList>
    </citation>
    <scope>NUCLEOTIDE SEQUENCE [LARGE SCALE GENOMIC DNA]</scope>
    <source>
        <strain evidence="2 3">BS26</strain>
    </source>
</reference>
<sequence>MFLQQVQIGSITFMERLGTYILPCRTAFYGFVTPFIRVLYFLIYITYCTVLLKYRYKVMDNRYKPVSHSCGGVWNPVSGIFNPFAAVCREGGKINLINRTNNRKFGTNNQNGKET</sequence>
<dbReference type="EMBL" id="CP015772">
    <property type="protein sequence ID" value="ANH82505.1"/>
    <property type="molecule type" value="Genomic_DNA"/>
</dbReference>
<evidence type="ECO:0000256" key="1">
    <source>
        <dbReference type="SAM" id="Phobius"/>
    </source>
</evidence>
<dbReference type="RefSeq" id="WP_067758839.1">
    <property type="nucleotide sequence ID" value="NZ_CP015772.1"/>
</dbReference>
<name>A0A1A9I5A0_9BACT</name>
<proteinExistence type="predicted"/>
<evidence type="ECO:0000313" key="2">
    <source>
        <dbReference type="EMBL" id="ANH82505.1"/>
    </source>
</evidence>
<dbReference type="KEGG" id="nia:A8C56_17370"/>
<keyword evidence="1" id="KW-0812">Transmembrane</keyword>
<keyword evidence="3" id="KW-1185">Reference proteome</keyword>
<keyword evidence="1" id="KW-0472">Membrane</keyword>
<dbReference type="STRING" id="1176587.A8C56_17370"/>
<protein>
    <submittedName>
        <fullName evidence="2">Uncharacterized protein</fullName>
    </submittedName>
</protein>
<organism evidence="2 3">
    <name type="scientific">Niabella ginsenosidivorans</name>
    <dbReference type="NCBI Taxonomy" id="1176587"/>
    <lineage>
        <taxon>Bacteria</taxon>
        <taxon>Pseudomonadati</taxon>
        <taxon>Bacteroidota</taxon>
        <taxon>Chitinophagia</taxon>
        <taxon>Chitinophagales</taxon>
        <taxon>Chitinophagaceae</taxon>
        <taxon>Niabella</taxon>
    </lineage>
</organism>
<gene>
    <name evidence="2" type="ORF">A8C56_17370</name>
</gene>